<gene>
    <name evidence="6" type="ORF">BSQ33_20590</name>
</gene>
<dbReference type="Gene3D" id="3.40.190.10">
    <property type="entry name" value="Periplasmic binding protein-like II"/>
    <property type="match status" value="2"/>
</dbReference>
<evidence type="ECO:0000313" key="6">
    <source>
        <dbReference type="EMBL" id="ASA58336.1"/>
    </source>
</evidence>
<name>A0A1Z2SMI4_VIBGA</name>
<dbReference type="InterPro" id="IPR001638">
    <property type="entry name" value="Solute-binding_3/MltF_N"/>
</dbReference>
<dbReference type="PANTHER" id="PTHR35936">
    <property type="entry name" value="MEMBRANE-BOUND LYTIC MUREIN TRANSGLYCOSYLASE F"/>
    <property type="match status" value="1"/>
</dbReference>
<feature type="domain" description="Solute-binding protein family 3/N-terminal" evidence="5">
    <location>
        <begin position="25"/>
        <end position="248"/>
    </location>
</feature>
<protein>
    <recommendedName>
        <fullName evidence="5">Solute-binding protein family 3/N-terminal domain-containing protein</fullName>
    </recommendedName>
</protein>
<dbReference type="EMBL" id="CP018836">
    <property type="protein sequence ID" value="ASA58336.1"/>
    <property type="molecule type" value="Genomic_DNA"/>
</dbReference>
<dbReference type="SMART" id="SM00062">
    <property type="entry name" value="PBPb"/>
    <property type="match status" value="1"/>
</dbReference>
<dbReference type="GO" id="GO:0030313">
    <property type="term" value="C:cell envelope"/>
    <property type="evidence" value="ECO:0007669"/>
    <property type="project" value="UniProtKB-SubCell"/>
</dbReference>
<dbReference type="InterPro" id="IPR018313">
    <property type="entry name" value="SBP_3_CS"/>
</dbReference>
<comment type="similarity">
    <text evidence="2 4">Belongs to the bacterial solute-binding protein 3 family.</text>
</comment>
<evidence type="ECO:0000256" key="1">
    <source>
        <dbReference type="ARBA" id="ARBA00004196"/>
    </source>
</evidence>
<dbReference type="AlphaFoldDB" id="A0A1Z2SMI4"/>
<dbReference type="RefSeq" id="WP_157721466.1">
    <property type="nucleotide sequence ID" value="NZ_CP018836.1"/>
</dbReference>
<evidence type="ECO:0000256" key="4">
    <source>
        <dbReference type="RuleBase" id="RU003744"/>
    </source>
</evidence>
<evidence type="ECO:0000256" key="2">
    <source>
        <dbReference type="ARBA" id="ARBA00010333"/>
    </source>
</evidence>
<sequence length="251" mass="28014">MILIAGCLRFITQTDQLAYIRKRGRLRVGTPGDYHLLSYFDGEGFSGYDIDIAAYLAKKLGVAVEYVLTERQALVPGLHAGQFDIAMGGIPRSVSGQYEVEQTQGYLTFHHVLMTTADNQSHFHCLEQINRLGVKIGVHLGQVYQTLAEQYFPAATIVPFENYLNMPLAVEAGQIDVMLTETPFAQFCQMAESSLVVVRDLTPSVSHQFSYLLPLGQQRLLNMVNSLLDDIQLEGIGRQLMVKHALHQPTE</sequence>
<dbReference type="PROSITE" id="PS01039">
    <property type="entry name" value="SBP_BACTERIAL_3"/>
    <property type="match status" value="1"/>
</dbReference>
<reference evidence="6 7" key="1">
    <citation type="submission" date="2016-12" db="EMBL/GenBank/DDBJ databases">
        <authorList>
            <person name="Song W.-J."/>
            <person name="Kurnit D.M."/>
        </authorList>
    </citation>
    <scope>NUCLEOTIDE SEQUENCE [LARGE SCALE GENOMIC DNA]</scope>
    <source>
        <strain evidence="6 7">ATCC 43942</strain>
    </source>
</reference>
<comment type="subcellular location">
    <subcellularLocation>
        <location evidence="1">Cell envelope</location>
    </subcellularLocation>
</comment>
<proteinExistence type="inferred from homology"/>
<evidence type="ECO:0000259" key="5">
    <source>
        <dbReference type="SMART" id="SM00062"/>
    </source>
</evidence>
<accession>A0A1Z2SMI4</accession>
<evidence type="ECO:0000313" key="7">
    <source>
        <dbReference type="Proteomes" id="UP000196708"/>
    </source>
</evidence>
<organism evidence="6 7">
    <name type="scientific">Vibrio gazogenes</name>
    <dbReference type="NCBI Taxonomy" id="687"/>
    <lineage>
        <taxon>Bacteria</taxon>
        <taxon>Pseudomonadati</taxon>
        <taxon>Pseudomonadota</taxon>
        <taxon>Gammaproteobacteria</taxon>
        <taxon>Vibrionales</taxon>
        <taxon>Vibrionaceae</taxon>
        <taxon>Vibrio</taxon>
    </lineage>
</organism>
<dbReference type="OrthoDB" id="7708309at2"/>
<dbReference type="Proteomes" id="UP000196708">
    <property type="component" value="Chromosome 2"/>
</dbReference>
<dbReference type="KEGG" id="vga:BSQ33_20590"/>
<dbReference type="PANTHER" id="PTHR35936:SF19">
    <property type="entry name" value="AMINO-ACID-BINDING PROTEIN YXEM-RELATED"/>
    <property type="match status" value="1"/>
</dbReference>
<keyword evidence="3" id="KW-0732">Signal</keyword>
<dbReference type="SUPFAM" id="SSF53850">
    <property type="entry name" value="Periplasmic binding protein-like II"/>
    <property type="match status" value="1"/>
</dbReference>
<evidence type="ECO:0000256" key="3">
    <source>
        <dbReference type="ARBA" id="ARBA00022729"/>
    </source>
</evidence>
<dbReference type="Pfam" id="PF00497">
    <property type="entry name" value="SBP_bac_3"/>
    <property type="match status" value="1"/>
</dbReference>